<sequence length="78" mass="8447">MQHTSARRNEEEGRGRTATAVAIARQGYESRDFSALPILANARQDAGCDSADVLQHCRDPNAAHVRGCWVVDLVLGKG</sequence>
<evidence type="ECO:0000313" key="2">
    <source>
        <dbReference type="Proteomes" id="UP000245802"/>
    </source>
</evidence>
<dbReference type="EMBL" id="CP025958">
    <property type="protein sequence ID" value="AWM42043.1"/>
    <property type="molecule type" value="Genomic_DNA"/>
</dbReference>
<accession>A0A2Z3H7M1</accession>
<dbReference type="OrthoDB" id="286822at2"/>
<gene>
    <name evidence="1" type="ORF">C1280_37000</name>
</gene>
<name>A0A2Z3H7M1_9BACT</name>
<dbReference type="AlphaFoldDB" id="A0A2Z3H7M1"/>
<keyword evidence="2" id="KW-1185">Reference proteome</keyword>
<organism evidence="1 2">
    <name type="scientific">Gemmata obscuriglobus</name>
    <dbReference type="NCBI Taxonomy" id="114"/>
    <lineage>
        <taxon>Bacteria</taxon>
        <taxon>Pseudomonadati</taxon>
        <taxon>Planctomycetota</taxon>
        <taxon>Planctomycetia</taxon>
        <taxon>Gemmatales</taxon>
        <taxon>Gemmataceae</taxon>
        <taxon>Gemmata</taxon>
    </lineage>
</organism>
<proteinExistence type="predicted"/>
<reference evidence="1 2" key="1">
    <citation type="submission" date="2018-01" db="EMBL/GenBank/DDBJ databases">
        <title>G. obscuriglobus.</title>
        <authorList>
            <person name="Franke J."/>
            <person name="Blomberg W."/>
            <person name="Selmecki A."/>
        </authorList>
    </citation>
    <scope>NUCLEOTIDE SEQUENCE [LARGE SCALE GENOMIC DNA]</scope>
    <source>
        <strain evidence="1 2">DSM 5831</strain>
    </source>
</reference>
<protein>
    <submittedName>
        <fullName evidence="1">Uncharacterized protein</fullName>
    </submittedName>
</protein>
<dbReference type="KEGG" id="gog:C1280_37000"/>
<dbReference type="Proteomes" id="UP000245802">
    <property type="component" value="Chromosome"/>
</dbReference>
<evidence type="ECO:0000313" key="1">
    <source>
        <dbReference type="EMBL" id="AWM42043.1"/>
    </source>
</evidence>